<keyword evidence="2" id="KW-1133">Transmembrane helix</keyword>
<evidence type="ECO:0000256" key="2">
    <source>
        <dbReference type="SAM" id="Phobius"/>
    </source>
</evidence>
<dbReference type="InterPro" id="IPR052894">
    <property type="entry name" value="AsmA-related"/>
</dbReference>
<reference evidence="3" key="1">
    <citation type="submission" date="2022-07" db="EMBL/GenBank/DDBJ databases">
        <title>Arcobacter roscoffensis sp. nov., a marine bacterium isolated from coastal seawater collected from Roscoff, France.</title>
        <authorList>
            <person name="Pascual J."/>
            <person name="Lepeaux C."/>
            <person name="Methner A."/>
            <person name="Overmann J."/>
        </authorList>
    </citation>
    <scope>NUCLEOTIDE SEQUENCE</scope>
    <source>
        <strain evidence="3">ARW1-2F2</strain>
    </source>
</reference>
<dbReference type="PANTHER" id="PTHR30441">
    <property type="entry name" value="DUF748 DOMAIN-CONTAINING PROTEIN"/>
    <property type="match status" value="1"/>
</dbReference>
<dbReference type="Proteomes" id="UP001060012">
    <property type="component" value="Chromosome"/>
</dbReference>
<organism evidence="3 4">
    <name type="scientific">Arcobacter roscoffensis</name>
    <dbReference type="NCBI Taxonomy" id="2961520"/>
    <lineage>
        <taxon>Bacteria</taxon>
        <taxon>Pseudomonadati</taxon>
        <taxon>Campylobacterota</taxon>
        <taxon>Epsilonproteobacteria</taxon>
        <taxon>Campylobacterales</taxon>
        <taxon>Arcobacteraceae</taxon>
        <taxon>Arcobacter</taxon>
    </lineage>
</organism>
<dbReference type="InterPro" id="IPR036737">
    <property type="entry name" value="OmpA-like_sf"/>
</dbReference>
<keyword evidence="2" id="KW-0812">Transmembrane</keyword>
<dbReference type="Gene3D" id="3.30.1330.60">
    <property type="entry name" value="OmpA-like domain"/>
    <property type="match status" value="1"/>
</dbReference>
<dbReference type="RefSeq" id="WP_254577991.1">
    <property type="nucleotide sequence ID" value="NZ_CP100595.1"/>
</dbReference>
<evidence type="ECO:0000256" key="1">
    <source>
        <dbReference type="SAM" id="MobiDB-lite"/>
    </source>
</evidence>
<evidence type="ECO:0000313" key="3">
    <source>
        <dbReference type="EMBL" id="UTJ07817.1"/>
    </source>
</evidence>
<dbReference type="Pfam" id="PF05359">
    <property type="entry name" value="DUF748"/>
    <property type="match status" value="2"/>
</dbReference>
<keyword evidence="4" id="KW-1185">Reference proteome</keyword>
<proteinExistence type="predicted"/>
<protein>
    <submittedName>
        <fullName evidence="3">DUF748 domain-containing protein</fullName>
    </submittedName>
</protein>
<accession>A0ABY5E6P4</accession>
<sequence>MSRFDKIFYTIVISLSIYVTVGFKLIPYVVEDQLVKNLDKTLTLKSHVKKVDFNPFTFHAKIHDFRLGDYEKPTVSFEEFAFDFGGFKSLFNLHVNVENVLLKNAFIDVVQQKDGTINLTKLLKEKKEEPKKQEETKSENDIKFLVSKISLVDSKINYTKIKDKKPFLLTLDNINYELYDLGSFENPLSSNNFSLKINENAKLLIKGAFRLEPFTMYGKASLENLELAKLLEYEKEMLNFTLDKKAKFDTIVNFDITTKDEFNLELFTDKLKLSNLNINSQKQDIFKLDSFDIKRVDLNLKNEDLKVSDVTLSKPIINLLQNKDGLNITKLVNTNDKKEEKKKESKPNNWKVNVSNIKLANASLNFKDTINNLEVKNPNFSFNTNSINIKDSKIDLNNLTLNNPKLSFVDKKNRLNVDTKNLNIKLNDLALIDNKIAIDKLGITKESLSLKDRKNAMYINTNKASINLSNIKVADGKTSVNSINSMIKSIALNQAREKQKININNLGLDINSINLNGENISVSKAKIAKPSIKLANQKSNSQINARNIELSLNGISKNAKLIRVKQLRLNEPNLSIYNTKEKTKINTSNIDVLVKDIKSYTNGLLSVASTDIINPKVSISLPKKSSSSTKSKKVVKQEKEPKAKSNAKLNIGPVNIKNASLAFEDKSLPLPFKTTVSKLNGQISELDTTKASKTRLKVNGVVDKYGTTKITGVVNPNDIKILTDVNMVFKNISMKNFTPYTSKFIGKELDSGKLDLDLKYNIQKSDLDAKNSIVITKIELGKDVKSDDAVSLPLGLAIALLEDSNGVIDLDIPVSGNVDDPKFQIGSVVWKAFTNLITKAITAPFSLLGAMFGFDEDEIKSVNFDFAKSEITPIQKETLDKISKILNKRPNLALKLVGSYDETKDMYAMKKASFEKQIKTKIPNDQIRDYEKRYLEVMMSMYKKFDKKLSSKKSFTKDGKLNQKEYSNYLEKNLISKQNISKKDLEKMAKNRVLNIKEYLTKTKKIKASQIIISDKIKVKTQSKKTSNIDLKISQAK</sequence>
<feature type="transmembrane region" description="Helical" evidence="2">
    <location>
        <begin position="7"/>
        <end position="30"/>
    </location>
</feature>
<name>A0ABY5E6P4_9BACT</name>
<evidence type="ECO:0000313" key="4">
    <source>
        <dbReference type="Proteomes" id="UP001060012"/>
    </source>
</evidence>
<dbReference type="PANTHER" id="PTHR30441:SF8">
    <property type="entry name" value="DUF748 DOMAIN-CONTAINING PROTEIN"/>
    <property type="match status" value="1"/>
</dbReference>
<keyword evidence="2" id="KW-0472">Membrane</keyword>
<dbReference type="InterPro" id="IPR008023">
    <property type="entry name" value="DUF748"/>
</dbReference>
<gene>
    <name evidence="3" type="ORF">NJU99_06895</name>
</gene>
<feature type="region of interest" description="Disordered" evidence="1">
    <location>
        <begin position="622"/>
        <end position="644"/>
    </location>
</feature>
<dbReference type="EMBL" id="CP100595">
    <property type="protein sequence ID" value="UTJ07817.1"/>
    <property type="molecule type" value="Genomic_DNA"/>
</dbReference>